<evidence type="ECO:0000313" key="3">
    <source>
        <dbReference type="Proteomes" id="UP000194127"/>
    </source>
</evidence>
<keyword evidence="1" id="KW-0812">Transmembrane</keyword>
<dbReference type="RefSeq" id="XP_024343553.1">
    <property type="nucleotide sequence ID" value="XM_024476804.1"/>
</dbReference>
<name>A0A1X6NDP7_9APHY</name>
<proteinExistence type="predicted"/>
<dbReference type="GeneID" id="36321755"/>
<keyword evidence="3" id="KW-1185">Reference proteome</keyword>
<dbReference type="EMBL" id="KZ110592">
    <property type="protein sequence ID" value="OSX66759.1"/>
    <property type="molecule type" value="Genomic_DNA"/>
</dbReference>
<keyword evidence="1" id="KW-0472">Membrane</keyword>
<protein>
    <submittedName>
        <fullName evidence="2">Uncharacterized protein</fullName>
    </submittedName>
</protein>
<evidence type="ECO:0000256" key="1">
    <source>
        <dbReference type="SAM" id="Phobius"/>
    </source>
</evidence>
<sequence length="166" mass="18353">MPQDLPSQREKLYNVIPDVVDFALTGLEEPQCVLVVQLVDVPELEDDGWELPADDEDDSVAVLEVIPKGEDELRVLARACLGLDENVIDGEAVEVIDIWLERVAQKPIVLACGIFGCVLGRHIVAACWERSLAFMVVGFSWIRIVVVNISVMISTLRAWTIDDSPA</sequence>
<dbReference type="Proteomes" id="UP000194127">
    <property type="component" value="Unassembled WGS sequence"/>
</dbReference>
<gene>
    <name evidence="2" type="ORF">POSPLADRAFT_1031656</name>
</gene>
<dbReference type="AlphaFoldDB" id="A0A1X6NDP7"/>
<feature type="transmembrane region" description="Helical" evidence="1">
    <location>
        <begin position="132"/>
        <end position="153"/>
    </location>
</feature>
<keyword evidence="1" id="KW-1133">Transmembrane helix</keyword>
<accession>A0A1X6NDP7</accession>
<organism evidence="2 3">
    <name type="scientific">Postia placenta MAD-698-R-SB12</name>
    <dbReference type="NCBI Taxonomy" id="670580"/>
    <lineage>
        <taxon>Eukaryota</taxon>
        <taxon>Fungi</taxon>
        <taxon>Dikarya</taxon>
        <taxon>Basidiomycota</taxon>
        <taxon>Agaricomycotina</taxon>
        <taxon>Agaricomycetes</taxon>
        <taxon>Polyporales</taxon>
        <taxon>Adustoporiaceae</taxon>
        <taxon>Rhodonia</taxon>
    </lineage>
</organism>
<evidence type="ECO:0000313" key="2">
    <source>
        <dbReference type="EMBL" id="OSX66759.1"/>
    </source>
</evidence>
<reference evidence="2 3" key="1">
    <citation type="submission" date="2017-04" db="EMBL/GenBank/DDBJ databases">
        <title>Genome Sequence of the Model Brown-Rot Fungus Postia placenta SB12.</title>
        <authorList>
            <consortium name="DOE Joint Genome Institute"/>
            <person name="Gaskell J."/>
            <person name="Kersten P."/>
            <person name="Larrondo L.F."/>
            <person name="Canessa P."/>
            <person name="Martinez D."/>
            <person name="Hibbett D."/>
            <person name="Schmoll M."/>
            <person name="Kubicek C.P."/>
            <person name="Martinez A.T."/>
            <person name="Yadav J."/>
            <person name="Master E."/>
            <person name="Magnuson J.K."/>
            <person name="James T."/>
            <person name="Yaver D."/>
            <person name="Berka R."/>
            <person name="Labutti K."/>
            <person name="Lipzen A."/>
            <person name="Aerts A."/>
            <person name="Barry K."/>
            <person name="Henrissat B."/>
            <person name="Blanchette R."/>
            <person name="Grigoriev I."/>
            <person name="Cullen D."/>
        </authorList>
    </citation>
    <scope>NUCLEOTIDE SEQUENCE [LARGE SCALE GENOMIC DNA]</scope>
    <source>
        <strain evidence="2 3">MAD-698-R-SB12</strain>
    </source>
</reference>